<keyword evidence="3" id="KW-1185">Reference proteome</keyword>
<feature type="signal peptide" evidence="1">
    <location>
        <begin position="1"/>
        <end position="22"/>
    </location>
</feature>
<reference evidence="2 3" key="1">
    <citation type="submission" date="2020-02" db="EMBL/GenBank/DDBJ databases">
        <authorList>
            <person name="Ma Q."/>
            <person name="Huang Y."/>
            <person name="Song X."/>
            <person name="Pei D."/>
        </authorList>
    </citation>
    <scope>NUCLEOTIDE SEQUENCE [LARGE SCALE GENOMIC DNA]</scope>
    <source>
        <strain evidence="2">Sxm20200214</strain>
        <tissue evidence="2">Leaf</tissue>
    </source>
</reference>
<dbReference type="EMBL" id="JAAMPC010000007">
    <property type="protein sequence ID" value="KAG2303206.1"/>
    <property type="molecule type" value="Genomic_DNA"/>
</dbReference>
<keyword evidence="1" id="KW-0732">Signal</keyword>
<dbReference type="Proteomes" id="UP000886595">
    <property type="component" value="Unassembled WGS sequence"/>
</dbReference>
<sequence length="118" mass="13258">MKVFMSIIVVLVFATFFAISTASSHETCIRRNIDRSQPPSSSLETKTSSIFISLAEKICRDMARAVMFHVKITGIFPSNYVKAMCNVFGDDEKKVKEYVEKIWLAGPKLVSSLSCVFH</sequence>
<evidence type="ECO:0000256" key="1">
    <source>
        <dbReference type="SAM" id="SignalP"/>
    </source>
</evidence>
<protein>
    <submittedName>
        <fullName evidence="2">Uncharacterized protein</fullName>
    </submittedName>
</protein>
<evidence type="ECO:0000313" key="3">
    <source>
        <dbReference type="Proteomes" id="UP000886595"/>
    </source>
</evidence>
<evidence type="ECO:0000313" key="2">
    <source>
        <dbReference type="EMBL" id="KAG2303206.1"/>
    </source>
</evidence>
<dbReference type="AlphaFoldDB" id="A0A8X7SBC7"/>
<dbReference type="OrthoDB" id="1413674at2759"/>
<comment type="caution">
    <text evidence="2">The sequence shown here is derived from an EMBL/GenBank/DDBJ whole genome shotgun (WGS) entry which is preliminary data.</text>
</comment>
<organism evidence="2 3">
    <name type="scientific">Brassica carinata</name>
    <name type="common">Ethiopian mustard</name>
    <name type="synonym">Abyssinian cabbage</name>
    <dbReference type="NCBI Taxonomy" id="52824"/>
    <lineage>
        <taxon>Eukaryota</taxon>
        <taxon>Viridiplantae</taxon>
        <taxon>Streptophyta</taxon>
        <taxon>Embryophyta</taxon>
        <taxon>Tracheophyta</taxon>
        <taxon>Spermatophyta</taxon>
        <taxon>Magnoliopsida</taxon>
        <taxon>eudicotyledons</taxon>
        <taxon>Gunneridae</taxon>
        <taxon>Pentapetalae</taxon>
        <taxon>rosids</taxon>
        <taxon>malvids</taxon>
        <taxon>Brassicales</taxon>
        <taxon>Brassicaceae</taxon>
        <taxon>Brassiceae</taxon>
        <taxon>Brassica</taxon>
    </lineage>
</organism>
<name>A0A8X7SBC7_BRACI</name>
<proteinExistence type="predicted"/>
<feature type="chain" id="PRO_5036485258" evidence="1">
    <location>
        <begin position="23"/>
        <end position="118"/>
    </location>
</feature>
<gene>
    <name evidence="2" type="ORF">Bca52824_031857</name>
</gene>
<accession>A0A8X7SBC7</accession>